<organism evidence="1 2">
    <name type="scientific">Gossypium arboreum</name>
    <name type="common">Tree cotton</name>
    <name type="synonym">Gossypium nanking</name>
    <dbReference type="NCBI Taxonomy" id="29729"/>
    <lineage>
        <taxon>Eukaryota</taxon>
        <taxon>Viridiplantae</taxon>
        <taxon>Streptophyta</taxon>
        <taxon>Embryophyta</taxon>
        <taxon>Tracheophyta</taxon>
        <taxon>Spermatophyta</taxon>
        <taxon>Magnoliopsida</taxon>
        <taxon>eudicotyledons</taxon>
        <taxon>Gunneridae</taxon>
        <taxon>Pentapetalae</taxon>
        <taxon>rosids</taxon>
        <taxon>malvids</taxon>
        <taxon>Malvales</taxon>
        <taxon>Malvaceae</taxon>
        <taxon>Malvoideae</taxon>
        <taxon>Gossypium</taxon>
    </lineage>
</organism>
<keyword evidence="2" id="KW-1185">Reference proteome</keyword>
<protein>
    <submittedName>
        <fullName evidence="1">Uncharacterized protein</fullName>
    </submittedName>
</protein>
<reference evidence="2" key="1">
    <citation type="submission" date="2014-09" db="EMBL/GenBank/DDBJ databases">
        <authorList>
            <person name="Mudge J."/>
            <person name="Ramaraj T."/>
            <person name="Lindquist I.E."/>
            <person name="Bharti A.K."/>
            <person name="Sundararajan A."/>
            <person name="Cameron C.T."/>
            <person name="Woodward J.E."/>
            <person name="May G.D."/>
            <person name="Brubaker C."/>
            <person name="Broadhvest J."/>
            <person name="Wilkins T.A."/>
        </authorList>
    </citation>
    <scope>NUCLEOTIDE SEQUENCE</scope>
    <source>
        <strain evidence="2">cv. AKA8401</strain>
    </source>
</reference>
<dbReference type="AlphaFoldDB" id="A0A0B0PSP2"/>
<accession>A0A0B0PSP2</accession>
<dbReference type="EMBL" id="KN442541">
    <property type="protein sequence ID" value="KHG27822.1"/>
    <property type="molecule type" value="Genomic_DNA"/>
</dbReference>
<dbReference type="Proteomes" id="UP000032142">
    <property type="component" value="Unassembled WGS sequence"/>
</dbReference>
<gene>
    <name evidence="1" type="ORF">F383_16205</name>
</gene>
<evidence type="ECO:0000313" key="1">
    <source>
        <dbReference type="EMBL" id="KHG27822.1"/>
    </source>
</evidence>
<name>A0A0B0PSP2_GOSAR</name>
<evidence type="ECO:0000313" key="2">
    <source>
        <dbReference type="Proteomes" id="UP000032142"/>
    </source>
</evidence>
<proteinExistence type="predicted"/>
<sequence length="30" mass="3649">MRLSKFCLCPRALPNIFHSKIQVKIYKERE</sequence>